<dbReference type="VEuPathDB" id="FungiDB:BO70DRAFT_364532"/>
<evidence type="ECO:0000313" key="2">
    <source>
        <dbReference type="Proteomes" id="UP000247233"/>
    </source>
</evidence>
<dbReference type="Proteomes" id="UP000247233">
    <property type="component" value="Unassembled WGS sequence"/>
</dbReference>
<dbReference type="GeneID" id="37066070"/>
<accession>A0A317VK52</accession>
<comment type="caution">
    <text evidence="1">The sequence shown here is derived from an EMBL/GenBank/DDBJ whole genome shotgun (WGS) entry which is preliminary data.</text>
</comment>
<name>A0A317VK52_9EURO</name>
<sequence length="52" mass="5840">MPMTLSEAQTGFWRKSRRFDEWRGRKKSGDTAGNSLSGPLVVSLAWLGGWVQ</sequence>
<organism evidence="1 2">
    <name type="scientific">Aspergillus heteromorphus CBS 117.55</name>
    <dbReference type="NCBI Taxonomy" id="1448321"/>
    <lineage>
        <taxon>Eukaryota</taxon>
        <taxon>Fungi</taxon>
        <taxon>Dikarya</taxon>
        <taxon>Ascomycota</taxon>
        <taxon>Pezizomycotina</taxon>
        <taxon>Eurotiomycetes</taxon>
        <taxon>Eurotiomycetidae</taxon>
        <taxon>Eurotiales</taxon>
        <taxon>Aspergillaceae</taxon>
        <taxon>Aspergillus</taxon>
        <taxon>Aspergillus subgen. Circumdati</taxon>
    </lineage>
</organism>
<proteinExistence type="predicted"/>
<evidence type="ECO:0000313" key="1">
    <source>
        <dbReference type="EMBL" id="PWY73631.1"/>
    </source>
</evidence>
<dbReference type="AlphaFoldDB" id="A0A317VK52"/>
<reference evidence="1 2" key="1">
    <citation type="submission" date="2016-12" db="EMBL/GenBank/DDBJ databases">
        <title>The genomes of Aspergillus section Nigri reveals drivers in fungal speciation.</title>
        <authorList>
            <consortium name="DOE Joint Genome Institute"/>
            <person name="Vesth T.C."/>
            <person name="Nybo J."/>
            <person name="Theobald S."/>
            <person name="Brandl J."/>
            <person name="Frisvad J.C."/>
            <person name="Nielsen K.F."/>
            <person name="Lyhne E.K."/>
            <person name="Kogle M.E."/>
            <person name="Kuo A."/>
            <person name="Riley R."/>
            <person name="Clum A."/>
            <person name="Nolan M."/>
            <person name="Lipzen A."/>
            <person name="Salamov A."/>
            <person name="Henrissat B."/>
            <person name="Wiebenga A."/>
            <person name="De Vries R.P."/>
            <person name="Grigoriev I.V."/>
            <person name="Mortensen U.H."/>
            <person name="Andersen M.R."/>
            <person name="Baker S.E."/>
        </authorList>
    </citation>
    <scope>NUCLEOTIDE SEQUENCE [LARGE SCALE GENOMIC DNA]</scope>
    <source>
        <strain evidence="1 2">CBS 117.55</strain>
    </source>
</reference>
<dbReference type="EMBL" id="MSFL01000024">
    <property type="protein sequence ID" value="PWY73631.1"/>
    <property type="molecule type" value="Genomic_DNA"/>
</dbReference>
<keyword evidence="2" id="KW-1185">Reference proteome</keyword>
<protein>
    <submittedName>
        <fullName evidence="1">Uncharacterized protein</fullName>
    </submittedName>
</protein>
<gene>
    <name evidence="1" type="ORF">BO70DRAFT_364532</name>
</gene>
<dbReference type="RefSeq" id="XP_025396802.1">
    <property type="nucleotide sequence ID" value="XM_025543833.1"/>
</dbReference>